<proteinExistence type="predicted"/>
<sequence>MVSFLFIPKIDEIQTQGKINSYYNNYLNGNKEQEMTQFKEIYNQRLIEGNDIPEDQQVECNKVLNHRYQYISWKRFKQFLYNSEHKLKQSYYILLGSIQGFIFSHFYGYINDDDLQDGEYQQGNNESMLQQ</sequence>
<keyword evidence="2" id="KW-1185">Reference proteome</keyword>
<dbReference type="InParanoid" id="A0A0V0QJY1"/>
<dbReference type="EMBL" id="LDAU01000154">
    <property type="protein sequence ID" value="KRX02585.1"/>
    <property type="molecule type" value="Genomic_DNA"/>
</dbReference>
<dbReference type="Proteomes" id="UP000054937">
    <property type="component" value="Unassembled WGS sequence"/>
</dbReference>
<protein>
    <submittedName>
        <fullName evidence="1">Uncharacterized protein</fullName>
    </submittedName>
</protein>
<organism evidence="1 2">
    <name type="scientific">Pseudocohnilembus persalinus</name>
    <name type="common">Ciliate</name>
    <dbReference type="NCBI Taxonomy" id="266149"/>
    <lineage>
        <taxon>Eukaryota</taxon>
        <taxon>Sar</taxon>
        <taxon>Alveolata</taxon>
        <taxon>Ciliophora</taxon>
        <taxon>Intramacronucleata</taxon>
        <taxon>Oligohymenophorea</taxon>
        <taxon>Scuticociliatia</taxon>
        <taxon>Philasterida</taxon>
        <taxon>Pseudocohnilembidae</taxon>
        <taxon>Pseudocohnilembus</taxon>
    </lineage>
</organism>
<comment type="caution">
    <text evidence="1">The sequence shown here is derived from an EMBL/GenBank/DDBJ whole genome shotgun (WGS) entry which is preliminary data.</text>
</comment>
<gene>
    <name evidence="1" type="ORF">PPERSA_11925</name>
</gene>
<evidence type="ECO:0000313" key="2">
    <source>
        <dbReference type="Proteomes" id="UP000054937"/>
    </source>
</evidence>
<dbReference type="AlphaFoldDB" id="A0A0V0QJY1"/>
<reference evidence="1 2" key="1">
    <citation type="journal article" date="2015" name="Sci. Rep.">
        <title>Genome of the facultative scuticociliatosis pathogen Pseudocohnilembus persalinus provides insight into its virulence through horizontal gene transfer.</title>
        <authorList>
            <person name="Xiong J."/>
            <person name="Wang G."/>
            <person name="Cheng J."/>
            <person name="Tian M."/>
            <person name="Pan X."/>
            <person name="Warren A."/>
            <person name="Jiang C."/>
            <person name="Yuan D."/>
            <person name="Miao W."/>
        </authorList>
    </citation>
    <scope>NUCLEOTIDE SEQUENCE [LARGE SCALE GENOMIC DNA]</scope>
    <source>
        <strain evidence="1">36N120E</strain>
    </source>
</reference>
<evidence type="ECO:0000313" key="1">
    <source>
        <dbReference type="EMBL" id="KRX02585.1"/>
    </source>
</evidence>
<name>A0A0V0QJY1_PSEPJ</name>
<accession>A0A0V0QJY1</accession>